<evidence type="ECO:0000313" key="2">
    <source>
        <dbReference type="EMBL" id="MDE5419977.1"/>
    </source>
</evidence>
<accession>A0ABT5VX34</accession>
<proteinExistence type="predicted"/>
<keyword evidence="1" id="KW-0472">Membrane</keyword>
<evidence type="ECO:0000313" key="3">
    <source>
        <dbReference type="Proteomes" id="UP001528920"/>
    </source>
</evidence>
<keyword evidence="3" id="KW-1185">Reference proteome</keyword>
<feature type="transmembrane region" description="Helical" evidence="1">
    <location>
        <begin position="80"/>
        <end position="100"/>
    </location>
</feature>
<dbReference type="Proteomes" id="UP001528920">
    <property type="component" value="Unassembled WGS sequence"/>
</dbReference>
<comment type="caution">
    <text evidence="2">The sequence shown here is derived from an EMBL/GenBank/DDBJ whole genome shotgun (WGS) entry which is preliminary data.</text>
</comment>
<reference evidence="2 3" key="1">
    <citation type="submission" date="2022-01" db="EMBL/GenBank/DDBJ databases">
        <title>Labilibaculum sp. nov, a marine bacterium isolated from Antarctica.</title>
        <authorList>
            <person name="Dai W."/>
        </authorList>
    </citation>
    <scope>NUCLEOTIDE SEQUENCE [LARGE SCALE GENOMIC DNA]</scope>
    <source>
        <strain evidence="2 3">DW002</strain>
    </source>
</reference>
<keyword evidence="1" id="KW-0812">Transmembrane</keyword>
<organism evidence="2 3">
    <name type="scientific">Paralabilibaculum antarcticum</name>
    <dbReference type="NCBI Taxonomy" id="2912572"/>
    <lineage>
        <taxon>Bacteria</taxon>
        <taxon>Pseudomonadati</taxon>
        <taxon>Bacteroidota</taxon>
        <taxon>Bacteroidia</taxon>
        <taxon>Marinilabiliales</taxon>
        <taxon>Marinifilaceae</taxon>
        <taxon>Paralabilibaculum</taxon>
    </lineage>
</organism>
<gene>
    <name evidence="2" type="ORF">L3049_18465</name>
</gene>
<keyword evidence="1" id="KW-1133">Transmembrane helix</keyword>
<feature type="transmembrane region" description="Helical" evidence="1">
    <location>
        <begin position="47"/>
        <end position="68"/>
    </location>
</feature>
<evidence type="ECO:0008006" key="4">
    <source>
        <dbReference type="Google" id="ProtNLM"/>
    </source>
</evidence>
<dbReference type="RefSeq" id="WP_275111308.1">
    <property type="nucleotide sequence ID" value="NZ_JAKJSC010000007.1"/>
</dbReference>
<protein>
    <recommendedName>
        <fullName evidence="4">Major facilitator superfamily (MFS) profile domain-containing protein</fullName>
    </recommendedName>
</protein>
<name>A0ABT5VX34_9BACT</name>
<evidence type="ECO:0000256" key="1">
    <source>
        <dbReference type="SAM" id="Phobius"/>
    </source>
</evidence>
<dbReference type="EMBL" id="JAKJSC010000007">
    <property type="protein sequence ID" value="MDE5419977.1"/>
    <property type="molecule type" value="Genomic_DNA"/>
</dbReference>
<feature type="transmembrane region" description="Helical" evidence="1">
    <location>
        <begin position="12"/>
        <end position="35"/>
    </location>
</feature>
<sequence length="109" mass="12233">MNKYIKKYSILLIVLIAFQSLLQMLVLSQLQIILLDMGVEFEKLSSITNTILSAIPFLINIVLALVILKDLTINKIKGIPIVLLTVISHLAGVLFFLFIIHSQINSNDK</sequence>